<dbReference type="Proteomes" id="UP000678499">
    <property type="component" value="Unassembled WGS sequence"/>
</dbReference>
<accession>A0A7R9GG90</accession>
<dbReference type="AlphaFoldDB" id="A0A7R9GG90"/>
<feature type="region of interest" description="Disordered" evidence="1">
    <location>
        <begin position="329"/>
        <end position="355"/>
    </location>
</feature>
<dbReference type="EMBL" id="CAJPEX010001794">
    <property type="protein sequence ID" value="CAG0919957.1"/>
    <property type="molecule type" value="Genomic_DNA"/>
</dbReference>
<gene>
    <name evidence="2" type="ORF">NMOB1V02_LOCUS7470</name>
</gene>
<evidence type="ECO:0000313" key="2">
    <source>
        <dbReference type="EMBL" id="CAD7279805.1"/>
    </source>
</evidence>
<feature type="compositionally biased region" description="Low complexity" evidence="1">
    <location>
        <begin position="329"/>
        <end position="353"/>
    </location>
</feature>
<name>A0A7R9GG90_9CRUS</name>
<reference evidence="2" key="1">
    <citation type="submission" date="2020-11" db="EMBL/GenBank/DDBJ databases">
        <authorList>
            <person name="Tran Van P."/>
        </authorList>
    </citation>
    <scope>NUCLEOTIDE SEQUENCE</scope>
</reference>
<evidence type="ECO:0000256" key="1">
    <source>
        <dbReference type="SAM" id="MobiDB-lite"/>
    </source>
</evidence>
<evidence type="ECO:0000313" key="3">
    <source>
        <dbReference type="Proteomes" id="UP000678499"/>
    </source>
</evidence>
<organism evidence="2">
    <name type="scientific">Notodromas monacha</name>
    <dbReference type="NCBI Taxonomy" id="399045"/>
    <lineage>
        <taxon>Eukaryota</taxon>
        <taxon>Metazoa</taxon>
        <taxon>Ecdysozoa</taxon>
        <taxon>Arthropoda</taxon>
        <taxon>Crustacea</taxon>
        <taxon>Oligostraca</taxon>
        <taxon>Ostracoda</taxon>
        <taxon>Podocopa</taxon>
        <taxon>Podocopida</taxon>
        <taxon>Cypridocopina</taxon>
        <taxon>Cypridoidea</taxon>
        <taxon>Cyprididae</taxon>
        <taxon>Notodromas</taxon>
    </lineage>
</organism>
<dbReference type="EMBL" id="OA883831">
    <property type="protein sequence ID" value="CAD7279805.1"/>
    <property type="molecule type" value="Genomic_DNA"/>
</dbReference>
<feature type="compositionally biased region" description="Low complexity" evidence="1">
    <location>
        <begin position="255"/>
        <end position="284"/>
    </location>
</feature>
<sequence>MIACSNVCPSMSKWSRFVVEARMSSYLACSFILVVVTLFPGVVHGQLNPLHVRGFSGSLFDRIATHLSPNLGVDPQIFGIKTSTTPNPLIQLLANVRLNQNGGFNPSVQTNRITQSELEKRQQLSNLIISFQREQELLQNNPQAMLRTQIQQLLSQTANMNNGQSQNDPAARLLPYFTFLNNAARNPAVAEVLRKQLLQRSFTTTTTTTPKPQLVDLSQLRFLLQNAPGNPELLQQFLAIAAQRQGISFPGIPSTEPTTTTTTTTTPVPTTTTEMTTTTTTTTTPAPSLLVQTLGGNVNNAVFTEFLKFLTSKRGSSVQNLPIATLAPSSTTSTTVPPEPVTTTTLRPTISIPQPTEPDAERFLLKQVLSKVLSSLREEKPTLPPTIITTESVPLTTSRPVTEPIAVVTSPISTTTSDPENLFKQLLALSGITESVNGKIVEPLPIATRVADTTLPVKVTSPTSAVTTGIPSDATTLQEQAQFWNREFRELQKMQQRMQHEQLLKQFDAQRQQLFGVQTTTQLPSSWTETNLPIVTETPFLTTTSRNFDTTQVTSVGNEQGFQVQATNAVQDTPEVAAAKEAHFREVAKVRADQARRQALKELILATTGAKP</sequence>
<proteinExistence type="predicted"/>
<keyword evidence="3" id="KW-1185">Reference proteome</keyword>
<feature type="region of interest" description="Disordered" evidence="1">
    <location>
        <begin position="249"/>
        <end position="284"/>
    </location>
</feature>
<protein>
    <submittedName>
        <fullName evidence="2">Uncharacterized protein</fullName>
    </submittedName>
</protein>